<dbReference type="InterPro" id="IPR001202">
    <property type="entry name" value="WW_dom"/>
</dbReference>
<dbReference type="InterPro" id="IPR036020">
    <property type="entry name" value="WW_dom_sf"/>
</dbReference>
<name>A0A7D9H2T3_DEKBR</name>
<feature type="region of interest" description="Disordered" evidence="1">
    <location>
        <begin position="309"/>
        <end position="331"/>
    </location>
</feature>
<evidence type="ECO:0000256" key="1">
    <source>
        <dbReference type="SAM" id="MobiDB-lite"/>
    </source>
</evidence>
<feature type="compositionally biased region" description="Acidic residues" evidence="1">
    <location>
        <begin position="219"/>
        <end position="238"/>
    </location>
</feature>
<dbReference type="AlphaFoldDB" id="A0A7D9H2T3"/>
<dbReference type="Gene3D" id="1.10.10.440">
    <property type="entry name" value="FF domain"/>
    <property type="match status" value="1"/>
</dbReference>
<dbReference type="EMBL" id="CABFWN010000006">
    <property type="protein sequence ID" value="VUG20060.1"/>
    <property type="molecule type" value="Genomic_DNA"/>
</dbReference>
<evidence type="ECO:0000313" key="4">
    <source>
        <dbReference type="Proteomes" id="UP000478008"/>
    </source>
</evidence>
<proteinExistence type="predicted"/>
<feature type="compositionally biased region" description="Basic and acidic residues" evidence="1">
    <location>
        <begin position="194"/>
        <end position="204"/>
    </location>
</feature>
<dbReference type="SUPFAM" id="SSF81698">
    <property type="entry name" value="FF domain"/>
    <property type="match status" value="1"/>
</dbReference>
<feature type="region of interest" description="Disordered" evidence="1">
    <location>
        <begin position="156"/>
        <end position="238"/>
    </location>
</feature>
<feature type="compositionally biased region" description="Polar residues" evidence="1">
    <location>
        <begin position="309"/>
        <end position="318"/>
    </location>
</feature>
<evidence type="ECO:0000259" key="2">
    <source>
        <dbReference type="PROSITE" id="PS50020"/>
    </source>
</evidence>
<dbReference type="Gene3D" id="2.20.70.10">
    <property type="match status" value="1"/>
</dbReference>
<evidence type="ECO:0000313" key="3">
    <source>
        <dbReference type="EMBL" id="VUG20060.1"/>
    </source>
</evidence>
<dbReference type="SMART" id="SM00456">
    <property type="entry name" value="WW"/>
    <property type="match status" value="1"/>
</dbReference>
<dbReference type="InterPro" id="IPR002713">
    <property type="entry name" value="FF_domain"/>
</dbReference>
<sequence>MKRKNDFQTQEKKVKRQHEEYDNRPIIKIPLTEHWSTVITKHGDRFYFNSSRKKSFWQLPDEGGDEEWTKADQALSKFKNVIITIIGIVRGYSIEKFVWKTEKKELLLDQIQKVIGTAANDEAVQVTPETKEDDMKDTTTEISDTVTLKVNETGFKGTKSVSEKQQDVTEEAKGLQIGYESSSSGEEEQEQETAETKNEGKDSNENTTNNFSNSTGNEESSDEFGLDIDDLDDLDEGENTSIGDSGIFKEYKDDHLALNFINLLERKSIDPFSAYELEREKFMLEPEYIAVSAEKAEELFNYWCSKKSFSNENSTPNREYSEEEEEGKEEAPDNIKVYLEWMKSLDRIPKYYFELRRKLRHSDIARKIVPDERLVKHIFQVYQRLLKQNKGKKETLEALEQKVRSEM</sequence>
<dbReference type="InterPro" id="IPR036517">
    <property type="entry name" value="FF_domain_sf"/>
</dbReference>
<feature type="compositionally biased region" description="Low complexity" evidence="1">
    <location>
        <begin position="205"/>
        <end position="218"/>
    </location>
</feature>
<gene>
    <name evidence="3" type="ORF">DEBR0S6_07008G</name>
</gene>
<organism evidence="3 4">
    <name type="scientific">Dekkera bruxellensis</name>
    <name type="common">Brettanomyces custersii</name>
    <dbReference type="NCBI Taxonomy" id="5007"/>
    <lineage>
        <taxon>Eukaryota</taxon>
        <taxon>Fungi</taxon>
        <taxon>Dikarya</taxon>
        <taxon>Ascomycota</taxon>
        <taxon>Saccharomycotina</taxon>
        <taxon>Pichiomycetes</taxon>
        <taxon>Pichiales</taxon>
        <taxon>Pichiaceae</taxon>
        <taxon>Brettanomyces</taxon>
    </lineage>
</organism>
<keyword evidence="4" id="KW-1185">Reference proteome</keyword>
<dbReference type="Proteomes" id="UP000478008">
    <property type="component" value="Unassembled WGS sequence"/>
</dbReference>
<reference evidence="3 4" key="1">
    <citation type="submission" date="2019-07" db="EMBL/GenBank/DDBJ databases">
        <authorList>
            <person name="Friedrich A."/>
            <person name="Schacherer J."/>
        </authorList>
    </citation>
    <scope>NUCLEOTIDE SEQUENCE [LARGE SCALE GENOMIC DNA]</scope>
</reference>
<protein>
    <submittedName>
        <fullName evidence="3">DEBR0S6_07008g1_1</fullName>
    </submittedName>
</protein>
<feature type="compositionally biased region" description="Basic and acidic residues" evidence="1">
    <location>
        <begin position="161"/>
        <end position="173"/>
    </location>
</feature>
<accession>A0A7D9H2T3</accession>
<dbReference type="Pfam" id="PF01846">
    <property type="entry name" value="FF"/>
    <property type="match status" value="1"/>
</dbReference>
<feature type="domain" description="WW" evidence="2">
    <location>
        <begin position="29"/>
        <end position="62"/>
    </location>
</feature>
<dbReference type="PROSITE" id="PS50020">
    <property type="entry name" value="WW_DOMAIN_2"/>
    <property type="match status" value="1"/>
</dbReference>
<dbReference type="SUPFAM" id="SSF51045">
    <property type="entry name" value="WW domain"/>
    <property type="match status" value="1"/>
</dbReference>